<dbReference type="SUPFAM" id="SSF52021">
    <property type="entry name" value="Carbamoyl phosphate synthetase, small subunit N-terminal domain"/>
    <property type="match status" value="1"/>
</dbReference>
<dbReference type="NCBIfam" id="NF009475">
    <property type="entry name" value="PRK12838.1"/>
    <property type="match status" value="1"/>
</dbReference>
<dbReference type="STRING" id="1423744.FC86_GL000815"/>
<dbReference type="InterPro" id="IPR002474">
    <property type="entry name" value="CarbamoylP_synth_ssu_N"/>
</dbReference>
<dbReference type="InterPro" id="IPR036480">
    <property type="entry name" value="CarbP_synth_ssu_N_sf"/>
</dbReference>
<dbReference type="InterPro" id="IPR017926">
    <property type="entry name" value="GATASE"/>
</dbReference>
<accession>A0A0R2DTA3</accession>
<sequence>MDKRYLILEDGTYYSGIRFGSAVTTTGELTFQTSNYGYQEAITDPTNSGRILVFTTPILGNAGISAIDYESIDPTVKGVVINQLDYNQGIHNDLFNLDAFLKEKNIPGLYNVDTRSLVRKITRRNVKKASFMDANDQHAFDQIKALVLPKNLASMVSTKQAYAAPNVGKTVIVLDLGIKHSLLRELSLRKINTLVLPFNTKLEEIMSLNPDGVIISNGPGHLKDVSAIKSVVEGLMGRIPLMAIGLGFLITSEILGFSLTDRTRISFYGTNFPIIDQNKRDKLKQTSMNVQQLIEPDTRLDNYDFNEVYYELHHQYVAGYELRDIPLLSIAFNPEAAPGTKEAVVILDDFLRLMEEQKNV</sequence>
<dbReference type="Gene3D" id="3.40.50.880">
    <property type="match status" value="1"/>
</dbReference>
<dbReference type="RefSeq" id="WP_056975021.1">
    <property type="nucleotide sequence ID" value="NZ_AYZL01000020.1"/>
</dbReference>
<evidence type="ECO:0000313" key="3">
    <source>
        <dbReference type="Proteomes" id="UP000051378"/>
    </source>
</evidence>
<name>A0A0R2DTA3_9LACO</name>
<dbReference type="PRINTS" id="PR00099">
    <property type="entry name" value="CPSGATASE"/>
</dbReference>
<dbReference type="Proteomes" id="UP000051378">
    <property type="component" value="Unassembled WGS sequence"/>
</dbReference>
<dbReference type="SMART" id="SM01097">
    <property type="entry name" value="CPSase_sm_chain"/>
    <property type="match status" value="1"/>
</dbReference>
<organism evidence="2 3">
    <name type="scientific">Holzapfeliella floricola DSM 23037 = JCM 16512</name>
    <dbReference type="NCBI Taxonomy" id="1423744"/>
    <lineage>
        <taxon>Bacteria</taxon>
        <taxon>Bacillati</taxon>
        <taxon>Bacillota</taxon>
        <taxon>Bacilli</taxon>
        <taxon>Lactobacillales</taxon>
        <taxon>Lactobacillaceae</taxon>
        <taxon>Holzapfeliella</taxon>
    </lineage>
</organism>
<comment type="caution">
    <text evidence="2">The sequence shown here is derived from an EMBL/GenBank/DDBJ whole genome shotgun (WGS) entry which is preliminary data.</text>
</comment>
<protein>
    <submittedName>
        <fullName evidence="2">Carbamoyl-phosphate synthase small subunit</fullName>
    </submittedName>
</protein>
<keyword evidence="3" id="KW-1185">Reference proteome</keyword>
<evidence type="ECO:0000259" key="1">
    <source>
        <dbReference type="SMART" id="SM01097"/>
    </source>
</evidence>
<dbReference type="EMBL" id="AYZL01000020">
    <property type="protein sequence ID" value="KRN03708.1"/>
    <property type="molecule type" value="Genomic_DNA"/>
</dbReference>
<dbReference type="Pfam" id="PF00988">
    <property type="entry name" value="CPSase_sm_chain"/>
    <property type="match status" value="1"/>
</dbReference>
<dbReference type="SUPFAM" id="SSF52317">
    <property type="entry name" value="Class I glutamine amidotransferase-like"/>
    <property type="match status" value="1"/>
</dbReference>
<dbReference type="AlphaFoldDB" id="A0A0R2DTA3"/>
<gene>
    <name evidence="2" type="ORF">FC86_GL000815</name>
</gene>
<dbReference type="OrthoDB" id="9804328at2"/>
<dbReference type="Pfam" id="PF00117">
    <property type="entry name" value="GATase"/>
    <property type="match status" value="1"/>
</dbReference>
<dbReference type="Gene3D" id="3.50.30.20">
    <property type="entry name" value="Carbamoyl-phosphate synthase small subunit, N-terminal domain"/>
    <property type="match status" value="1"/>
</dbReference>
<dbReference type="InterPro" id="IPR029062">
    <property type="entry name" value="Class_I_gatase-like"/>
</dbReference>
<evidence type="ECO:0000313" key="2">
    <source>
        <dbReference type="EMBL" id="KRN03708.1"/>
    </source>
</evidence>
<proteinExistence type="predicted"/>
<dbReference type="PATRIC" id="fig|1423744.4.peg.836"/>
<dbReference type="PROSITE" id="PS51273">
    <property type="entry name" value="GATASE_TYPE_1"/>
    <property type="match status" value="1"/>
</dbReference>
<reference evidence="2 3" key="1">
    <citation type="journal article" date="2015" name="Genome Announc.">
        <title>Expanding the biotechnology potential of lactobacilli through comparative genomics of 213 strains and associated genera.</title>
        <authorList>
            <person name="Sun Z."/>
            <person name="Harris H.M."/>
            <person name="McCann A."/>
            <person name="Guo C."/>
            <person name="Argimon S."/>
            <person name="Zhang W."/>
            <person name="Yang X."/>
            <person name="Jeffery I.B."/>
            <person name="Cooney J.C."/>
            <person name="Kagawa T.F."/>
            <person name="Liu W."/>
            <person name="Song Y."/>
            <person name="Salvetti E."/>
            <person name="Wrobel A."/>
            <person name="Rasinkangas P."/>
            <person name="Parkhill J."/>
            <person name="Rea M.C."/>
            <person name="O'Sullivan O."/>
            <person name="Ritari J."/>
            <person name="Douillard F.P."/>
            <person name="Paul Ross R."/>
            <person name="Yang R."/>
            <person name="Briner A.E."/>
            <person name="Felis G.E."/>
            <person name="de Vos W.M."/>
            <person name="Barrangou R."/>
            <person name="Klaenhammer T.R."/>
            <person name="Caufield P.W."/>
            <person name="Cui Y."/>
            <person name="Zhang H."/>
            <person name="O'Toole P.W."/>
        </authorList>
    </citation>
    <scope>NUCLEOTIDE SEQUENCE [LARGE SCALE GENOMIC DNA]</scope>
    <source>
        <strain evidence="2 3">DSM 23037</strain>
    </source>
</reference>
<feature type="domain" description="Carbamoyl-phosphate synthase small subunit N-terminal" evidence="1">
    <location>
        <begin position="2"/>
        <end position="132"/>
    </location>
</feature>